<proteinExistence type="predicted"/>
<organism evidence="2 3">
    <name type="scientific">Fusobacterium varium ATCC 27725</name>
    <dbReference type="NCBI Taxonomy" id="469618"/>
    <lineage>
        <taxon>Bacteria</taxon>
        <taxon>Fusobacteriati</taxon>
        <taxon>Fusobacteriota</taxon>
        <taxon>Fusobacteriia</taxon>
        <taxon>Fusobacteriales</taxon>
        <taxon>Fusobacteriaceae</taxon>
        <taxon>Fusobacterium</taxon>
    </lineage>
</organism>
<dbReference type="Proteomes" id="UP000241238">
    <property type="component" value="Chromosome"/>
</dbReference>
<keyword evidence="1" id="KW-1133">Transmembrane helix</keyword>
<accession>A0ABN5JHV1</accession>
<protein>
    <recommendedName>
        <fullName evidence="4">YokE-like PH domain-containing protein</fullName>
    </recommendedName>
</protein>
<keyword evidence="1" id="KW-0812">Transmembrane</keyword>
<dbReference type="RefSeq" id="WP_070578906.1">
    <property type="nucleotide sequence ID" value="NZ_CP028103.1"/>
</dbReference>
<keyword evidence="3" id="KW-1185">Reference proteome</keyword>
<evidence type="ECO:0008006" key="4">
    <source>
        <dbReference type="Google" id="ProtNLM"/>
    </source>
</evidence>
<evidence type="ECO:0000256" key="1">
    <source>
        <dbReference type="SAM" id="Phobius"/>
    </source>
</evidence>
<reference evidence="3" key="1">
    <citation type="journal article" date="2018" name="MSphere">
        <title>Fusobacterium Genomics Using MinION and Illumina Sequencing Enables Genome Completion and Correction.</title>
        <authorList>
            <person name="Todd S.M."/>
            <person name="Settlage R.E."/>
            <person name="Lahmers K.K."/>
            <person name="Slade D.J."/>
        </authorList>
    </citation>
    <scope>NUCLEOTIDE SEQUENCE [LARGE SCALE GENOMIC DNA]</scope>
    <source>
        <strain evidence="3">ATCC 27725</strain>
    </source>
</reference>
<feature type="transmembrane region" description="Helical" evidence="1">
    <location>
        <begin position="45"/>
        <end position="66"/>
    </location>
</feature>
<keyword evidence="1" id="KW-0472">Membrane</keyword>
<dbReference type="GeneID" id="77468593"/>
<sequence length="164" mass="19431">MELENNGKKIENKMEKFVKSYFGDDTNQRYIAVNEMDMNERMSTMGTTLLIGFVTLICTFGTVAFIKEKKNRKFILCYNRNGLSFLRVRRTLLDGKVVKEEESFDISVEEIKEINIDEERKKISLTIHGLEEPFSFYLRNNDFFNKRQDNLHKEVISYFKKLKA</sequence>
<gene>
    <name evidence="2" type="ORF">C4N18_11370</name>
</gene>
<name>A0ABN5JHV1_FUSVA</name>
<dbReference type="EMBL" id="CP028103">
    <property type="protein sequence ID" value="AVQ31783.1"/>
    <property type="molecule type" value="Genomic_DNA"/>
</dbReference>
<evidence type="ECO:0000313" key="2">
    <source>
        <dbReference type="EMBL" id="AVQ31783.1"/>
    </source>
</evidence>
<evidence type="ECO:0000313" key="3">
    <source>
        <dbReference type="Proteomes" id="UP000241238"/>
    </source>
</evidence>